<proteinExistence type="inferred from homology"/>
<dbReference type="PANTHER" id="PTHR12918:SF1">
    <property type="entry name" value="CYSTEINE DIOXYGENASE TYPE 1"/>
    <property type="match status" value="1"/>
</dbReference>
<keyword evidence="5" id="KW-0408">Iron</keyword>
<gene>
    <name evidence="6" type="ORF">NX782_21330</name>
</gene>
<dbReference type="SUPFAM" id="SSF51182">
    <property type="entry name" value="RmlC-like cupins"/>
    <property type="match status" value="1"/>
</dbReference>
<dbReference type="CDD" id="cd10548">
    <property type="entry name" value="cupin_CDO"/>
    <property type="match status" value="1"/>
</dbReference>
<dbReference type="EMBL" id="JANUGX010000030">
    <property type="protein sequence ID" value="MCS0591739.1"/>
    <property type="molecule type" value="Genomic_DNA"/>
</dbReference>
<dbReference type="PANTHER" id="PTHR12918">
    <property type="entry name" value="CYSTEINE DIOXYGENASE"/>
    <property type="match status" value="1"/>
</dbReference>
<comment type="caution">
    <text evidence="6">The sequence shown here is derived from an EMBL/GenBank/DDBJ whole genome shotgun (WGS) entry which is preliminary data.</text>
</comment>
<evidence type="ECO:0000256" key="2">
    <source>
        <dbReference type="ARBA" id="ARBA00022723"/>
    </source>
</evidence>
<dbReference type="Pfam" id="PF05995">
    <property type="entry name" value="CDO_I"/>
    <property type="match status" value="1"/>
</dbReference>
<keyword evidence="4" id="KW-0560">Oxidoreductase</keyword>
<dbReference type="InterPro" id="IPR014710">
    <property type="entry name" value="RmlC-like_jellyroll"/>
</dbReference>
<comment type="similarity">
    <text evidence="1">Belongs to the cysteine dioxygenase family.</text>
</comment>
<evidence type="ECO:0000313" key="7">
    <source>
        <dbReference type="Proteomes" id="UP001205560"/>
    </source>
</evidence>
<dbReference type="Gene3D" id="2.60.120.10">
    <property type="entry name" value="Jelly Rolls"/>
    <property type="match status" value="1"/>
</dbReference>
<protein>
    <submittedName>
        <fullName evidence="6">Cysteine dioxygenase</fullName>
    </submittedName>
</protein>
<keyword evidence="3 6" id="KW-0223">Dioxygenase</keyword>
<organism evidence="6 7">
    <name type="scientific">Massilia norwichensis</name>
    <dbReference type="NCBI Taxonomy" id="1442366"/>
    <lineage>
        <taxon>Bacteria</taxon>
        <taxon>Pseudomonadati</taxon>
        <taxon>Pseudomonadota</taxon>
        <taxon>Betaproteobacteria</taxon>
        <taxon>Burkholderiales</taxon>
        <taxon>Oxalobacteraceae</taxon>
        <taxon>Telluria group</taxon>
        <taxon>Massilia</taxon>
    </lineage>
</organism>
<evidence type="ECO:0000313" key="6">
    <source>
        <dbReference type="EMBL" id="MCS0591739.1"/>
    </source>
</evidence>
<dbReference type="Gene3D" id="1.20.5.440">
    <property type="entry name" value="ATP synthase delta/epsilon subunit, C-terminal domain"/>
    <property type="match status" value="1"/>
</dbReference>
<evidence type="ECO:0000256" key="5">
    <source>
        <dbReference type="ARBA" id="ARBA00023004"/>
    </source>
</evidence>
<evidence type="ECO:0000256" key="3">
    <source>
        <dbReference type="ARBA" id="ARBA00022964"/>
    </source>
</evidence>
<evidence type="ECO:0000256" key="1">
    <source>
        <dbReference type="ARBA" id="ARBA00006622"/>
    </source>
</evidence>
<dbReference type="GO" id="GO:0051213">
    <property type="term" value="F:dioxygenase activity"/>
    <property type="evidence" value="ECO:0007669"/>
    <property type="project" value="UniProtKB-KW"/>
</dbReference>
<name>A0ABT2AC07_9BURK</name>
<dbReference type="RefSeq" id="WP_258847504.1">
    <property type="nucleotide sequence ID" value="NZ_JANUGX010000030.1"/>
</dbReference>
<dbReference type="InterPro" id="IPR011051">
    <property type="entry name" value="RmlC_Cupin_sf"/>
</dbReference>
<dbReference type="InterPro" id="IPR010300">
    <property type="entry name" value="CDO_1"/>
</dbReference>
<evidence type="ECO:0000256" key="4">
    <source>
        <dbReference type="ARBA" id="ARBA00023002"/>
    </source>
</evidence>
<accession>A0ABT2AC07</accession>
<sequence>MNAHGDAGPLADFVRGMTALVDHGADEATILRDGRALLASLIAQEDWLPDALMQPDPDGYRIHRLHVDPAGRFSVSAMVWGPGQGTPIHDHTVWGMVGVLKGRERCEEFSPLLEPGGPLVQGHVHELAPGDIDLVSPTIGDIHRVSNALEDGVSVSIHVYGGDIGAIERSRFDDTGRATPFVSPYASCLLPSRAA</sequence>
<keyword evidence="7" id="KW-1185">Reference proteome</keyword>
<dbReference type="Proteomes" id="UP001205560">
    <property type="component" value="Unassembled WGS sequence"/>
</dbReference>
<reference evidence="6 7" key="1">
    <citation type="submission" date="2022-08" db="EMBL/GenBank/DDBJ databases">
        <title>Reclassification of Massilia species as members of the genera Telluria, Duganella, Pseudoduganella, Mokoshia gen. nov. and Zemynaea gen. nov. using orthogonal and non-orthogonal genome-based approaches.</title>
        <authorList>
            <person name="Bowman J.P."/>
        </authorList>
    </citation>
    <scope>NUCLEOTIDE SEQUENCE [LARGE SCALE GENOMIC DNA]</scope>
    <source>
        <strain evidence="6 7">LMG 28164</strain>
    </source>
</reference>
<keyword evidence="2" id="KW-0479">Metal-binding</keyword>